<name>A0A3D8IXW2_9HELI</name>
<dbReference type="PANTHER" id="PTHR48051">
    <property type="match status" value="1"/>
</dbReference>
<dbReference type="InterPro" id="IPR001611">
    <property type="entry name" value="Leu-rich_rpt"/>
</dbReference>
<evidence type="ECO:0000313" key="4">
    <source>
        <dbReference type="Proteomes" id="UP000257045"/>
    </source>
</evidence>
<dbReference type="PROSITE" id="PS51450">
    <property type="entry name" value="LRR"/>
    <property type="match status" value="2"/>
</dbReference>
<gene>
    <name evidence="3" type="ORF">CQA58_06975</name>
</gene>
<reference evidence="3 4" key="1">
    <citation type="submission" date="2018-04" db="EMBL/GenBank/DDBJ databases">
        <title>Novel Campyloabacter and Helicobacter Species and Strains.</title>
        <authorList>
            <person name="Mannion A.J."/>
            <person name="Shen Z."/>
            <person name="Fox J.G."/>
        </authorList>
    </citation>
    <scope>NUCLEOTIDE SEQUENCE [LARGE SCALE GENOMIC DNA]</scope>
    <source>
        <strain evidence="3 4">MIT 04-9366</strain>
    </source>
</reference>
<dbReference type="InterPro" id="IPR050216">
    <property type="entry name" value="LRR_domain-containing"/>
</dbReference>
<dbReference type="Gene3D" id="3.80.10.10">
    <property type="entry name" value="Ribonuclease Inhibitor"/>
    <property type="match status" value="1"/>
</dbReference>
<dbReference type="SUPFAM" id="SSF52058">
    <property type="entry name" value="L domain-like"/>
    <property type="match status" value="1"/>
</dbReference>
<dbReference type="EMBL" id="NXLV01000015">
    <property type="protein sequence ID" value="RDU69391.1"/>
    <property type="molecule type" value="Genomic_DNA"/>
</dbReference>
<evidence type="ECO:0000256" key="1">
    <source>
        <dbReference type="ARBA" id="ARBA00022614"/>
    </source>
</evidence>
<accession>A0A3D8IXW2</accession>
<dbReference type="PANTHER" id="PTHR48051:SF1">
    <property type="entry name" value="RAS SUPPRESSOR PROTEIN 1"/>
    <property type="match status" value="1"/>
</dbReference>
<dbReference type="InterPro" id="IPR032675">
    <property type="entry name" value="LRR_dom_sf"/>
</dbReference>
<evidence type="ECO:0008006" key="5">
    <source>
        <dbReference type="Google" id="ProtNLM"/>
    </source>
</evidence>
<dbReference type="GO" id="GO:0005737">
    <property type="term" value="C:cytoplasm"/>
    <property type="evidence" value="ECO:0007669"/>
    <property type="project" value="TreeGrafter"/>
</dbReference>
<evidence type="ECO:0000256" key="2">
    <source>
        <dbReference type="ARBA" id="ARBA00022737"/>
    </source>
</evidence>
<organism evidence="3 4">
    <name type="scientific">Helicobacter brantae</name>
    <dbReference type="NCBI Taxonomy" id="375927"/>
    <lineage>
        <taxon>Bacteria</taxon>
        <taxon>Pseudomonadati</taxon>
        <taxon>Campylobacterota</taxon>
        <taxon>Epsilonproteobacteria</taxon>
        <taxon>Campylobacterales</taxon>
        <taxon>Helicobacteraceae</taxon>
        <taxon>Helicobacter</taxon>
    </lineage>
</organism>
<comment type="caution">
    <text evidence="3">The sequence shown here is derived from an EMBL/GenBank/DDBJ whole genome shotgun (WGS) entry which is preliminary data.</text>
</comment>
<dbReference type="AlphaFoldDB" id="A0A3D8IXW2"/>
<protein>
    <recommendedName>
        <fullName evidence="5">Leucine-rich repeat domain-containing protein</fullName>
    </recommendedName>
</protein>
<keyword evidence="1" id="KW-0433">Leucine-rich repeat</keyword>
<dbReference type="OrthoDB" id="5486204at2"/>
<keyword evidence="4" id="KW-1185">Reference proteome</keyword>
<dbReference type="SMART" id="SM00365">
    <property type="entry name" value="LRR_SD22"/>
    <property type="match status" value="3"/>
</dbReference>
<dbReference type="Proteomes" id="UP000257045">
    <property type="component" value="Unassembled WGS sequence"/>
</dbReference>
<proteinExistence type="predicted"/>
<evidence type="ECO:0000313" key="3">
    <source>
        <dbReference type="EMBL" id="RDU69391.1"/>
    </source>
</evidence>
<keyword evidence="2" id="KW-0677">Repeat</keyword>
<sequence>MEKWAKEFISWCDHHKISVPRTQEELLALKVFEAKGKNLTSIHQNIAYLKNLYRIVLDHNMLSTLPPLPRRVNAVSLSHNLFREVPQGIRNLRNLHTLIISHNSIEALPQWLEEFKTLHLLDIVNNKITSLQNLSKNTELKILLASDNKIKDISPIYNLTELKIFDFSDNKVTEFDKRIRNLKHLKFFSGLDNKITRFDMLFLLSNIKVYLQPSKTPKLKATEFLRYLTKKLHLKIA</sequence>
<dbReference type="RefSeq" id="WP_115569998.1">
    <property type="nucleotide sequence ID" value="NZ_NXLV01000015.1"/>
</dbReference>